<feature type="compositionally biased region" description="Low complexity" evidence="1">
    <location>
        <begin position="301"/>
        <end position="328"/>
    </location>
</feature>
<feature type="region of interest" description="Disordered" evidence="1">
    <location>
        <begin position="135"/>
        <end position="170"/>
    </location>
</feature>
<evidence type="ECO:0008006" key="5">
    <source>
        <dbReference type="Google" id="ProtNLM"/>
    </source>
</evidence>
<accession>A0A2A9MQU9</accession>
<feature type="transmembrane region" description="Helical" evidence="2">
    <location>
        <begin position="883"/>
        <end position="904"/>
    </location>
</feature>
<evidence type="ECO:0000313" key="4">
    <source>
        <dbReference type="Proteomes" id="UP000224006"/>
    </source>
</evidence>
<evidence type="ECO:0000256" key="2">
    <source>
        <dbReference type="SAM" id="Phobius"/>
    </source>
</evidence>
<sequence length="1304" mass="142005">MARTRPSAALRRPSAPEGPTELRVPRSRASTGCPGRSSFAAAATLNAQNCFCMPTHKAPASPSVASFSERRLTSKTCPLLTGCDSDAECPFGGSRGRYSKTSSGFRLSFHSVILASLFAPLIFLCVPRNSSAAQAPQVKFDQPAPARRLPQARASRQVRPSSLFPPLKASRAEPQANLPLAFSWDGDSEVRLHEFESEGAWRPAVRARDAETGDGFSVHSHHRSLRSLYSLPSFALSAPAFAQLGARLSESREDEDDAQEEDKGAQSSSEGEETEKGEEEAQEGEASQKAEDKPAGKSEAEAAQPASPPSVLTPAESAAPAASATKPAGGEADKHETAPEPAPAAAAADTKASASASEASAQDLSSAASPLAAAGEAPEKPVHVVASLAPEAAQEAPAPKEEGETHAEAREQGDAAAAAAAPPIHTSTTTTTTGTPSAFNVEEPLLAPVPTGRAAQPLASAAAGTREGEGAKEAPAKQSEEREATPAAEPQQASRDAEEKKPEAAPEAKAAHAPGTATEASQEREQPAGGEAEKREGGGVVREKVESQDAAEPKKSDEEKAAEAPPSQADMDKAAAAFVKKEGGVPLEAKLADNGPELTEEQTKTFVDTQEVAQNVRKLIGLKAGSNLHLENQKLIEPDCDLSTFGPDYCAAKENPNALKLLWSLEHRKNNTYFVIALITLAFGIAVQTCIRLLEKKISEGKDQFSKEVMETAFRQIATISIVNVILWGTMQSNIAEVLDELIFGDVMPPLRDSDTVLENVSPMLEVLFEELFFVAVILLVWYVLFVIVFQCFIRQIIDWMRKTDEEEDIPMLARAAETQSHKCCGSLIGRNAIEKANFIAHRYSFADNVSNMSIPGVDPSGYYFMEYLRASLLKMGIEMIRLPNSTLFFLMVVGICLRPTFSFRLGQEAGLITGLSAACLIGMLLVWAHAKRIEKQLLPRHVPHYLVMRYHMEVGEDSRTEYLKEFMPPYKLQKQKNAWPGVCSTFVWGTTLPNKHQQLFWFWANGPTMMLRAVEATFFCQLLVLAWWVQLFRSHPATWLTFCWWANPVIALCALLQILLLKSVVYTILLALNSGMLIDPELLEKVWDLQRAENVRRTAELIDALRVQSTLFAISEGGDMFWRQLLIRSKSATRQVQEQRLSLWAGLDEEHHGEINRAKISKFLTSQGLPVRTEAAVNEFLHVFDRTHKGGLNEEEFFVMVMVVKQMLMEPLDRDAVRALFEGSYGIPWTSPVGIDLANLSKILAELRLTWSEGKKRYLLDFIGGKRGITAVSPEHFVAQLQAMEEQALNPMPEGAACGGASV</sequence>
<dbReference type="OrthoDB" id="354336at2759"/>
<dbReference type="InterPro" id="IPR011992">
    <property type="entry name" value="EF-hand-dom_pair"/>
</dbReference>
<feature type="region of interest" description="Disordered" evidence="1">
    <location>
        <begin position="248"/>
        <end position="570"/>
    </location>
</feature>
<feature type="compositionally biased region" description="Acidic residues" evidence="1">
    <location>
        <begin position="270"/>
        <end position="283"/>
    </location>
</feature>
<proteinExistence type="predicted"/>
<feature type="transmembrane region" description="Helical" evidence="2">
    <location>
        <begin position="1050"/>
        <end position="1073"/>
    </location>
</feature>
<dbReference type="RefSeq" id="XP_029222746.1">
    <property type="nucleotide sequence ID" value="XM_029359833.1"/>
</dbReference>
<evidence type="ECO:0000256" key="1">
    <source>
        <dbReference type="SAM" id="MobiDB-lite"/>
    </source>
</evidence>
<evidence type="ECO:0000313" key="3">
    <source>
        <dbReference type="EMBL" id="PFH38737.1"/>
    </source>
</evidence>
<feature type="compositionally biased region" description="Basic and acidic residues" evidence="1">
    <location>
        <begin position="521"/>
        <end position="562"/>
    </location>
</feature>
<feature type="compositionally biased region" description="Basic and acidic residues" evidence="1">
    <location>
        <begin position="495"/>
        <end position="510"/>
    </location>
</feature>
<protein>
    <recommendedName>
        <fullName evidence="5">Transmembrane protein</fullName>
    </recommendedName>
</protein>
<name>A0A2A9MQU9_BESBE</name>
<feature type="transmembrane region" description="Helical" evidence="2">
    <location>
        <begin position="910"/>
        <end position="931"/>
    </location>
</feature>
<feature type="transmembrane region" description="Helical" evidence="2">
    <location>
        <begin position="772"/>
        <end position="794"/>
    </location>
</feature>
<keyword evidence="2" id="KW-0812">Transmembrane</keyword>
<dbReference type="Proteomes" id="UP000224006">
    <property type="component" value="Chromosome I"/>
</dbReference>
<reference evidence="3 4" key="1">
    <citation type="submission" date="2017-09" db="EMBL/GenBank/DDBJ databases">
        <title>Genome sequencing of Besnoitia besnoiti strain Bb-Ger1.</title>
        <authorList>
            <person name="Schares G."/>
            <person name="Venepally P."/>
            <person name="Lorenzi H.A."/>
        </authorList>
    </citation>
    <scope>NUCLEOTIDE SEQUENCE [LARGE SCALE GENOMIC DNA]</scope>
    <source>
        <strain evidence="3 4">Bb-Ger1</strain>
    </source>
</reference>
<feature type="compositionally biased region" description="Low complexity" evidence="1">
    <location>
        <begin position="142"/>
        <end position="157"/>
    </location>
</feature>
<comment type="caution">
    <text evidence="3">The sequence shown here is derived from an EMBL/GenBank/DDBJ whole genome shotgun (WGS) entry which is preliminary data.</text>
</comment>
<feature type="compositionally biased region" description="Basic and acidic residues" evidence="1">
    <location>
        <begin position="398"/>
        <end position="413"/>
    </location>
</feature>
<dbReference type="GeneID" id="40306141"/>
<feature type="compositionally biased region" description="Low complexity" evidence="1">
    <location>
        <begin position="343"/>
        <end position="376"/>
    </location>
</feature>
<dbReference type="STRING" id="94643.A0A2A9MQU9"/>
<organism evidence="3 4">
    <name type="scientific">Besnoitia besnoiti</name>
    <name type="common">Apicomplexan protozoan</name>
    <dbReference type="NCBI Taxonomy" id="94643"/>
    <lineage>
        <taxon>Eukaryota</taxon>
        <taxon>Sar</taxon>
        <taxon>Alveolata</taxon>
        <taxon>Apicomplexa</taxon>
        <taxon>Conoidasida</taxon>
        <taxon>Coccidia</taxon>
        <taxon>Eucoccidiorida</taxon>
        <taxon>Eimeriorina</taxon>
        <taxon>Sarcocystidae</taxon>
        <taxon>Besnoitia</taxon>
    </lineage>
</organism>
<dbReference type="Gene3D" id="1.10.238.10">
    <property type="entry name" value="EF-hand"/>
    <property type="match status" value="1"/>
</dbReference>
<gene>
    <name evidence="3" type="ORF">BESB_010790</name>
</gene>
<feature type="compositionally biased region" description="Low complexity" evidence="1">
    <location>
        <begin position="415"/>
        <end position="438"/>
    </location>
</feature>
<feature type="transmembrane region" description="Helical" evidence="2">
    <location>
        <begin position="673"/>
        <end position="694"/>
    </location>
</feature>
<keyword evidence="4" id="KW-1185">Reference proteome</keyword>
<keyword evidence="2" id="KW-0472">Membrane</keyword>
<dbReference type="VEuPathDB" id="ToxoDB:BESB_010790"/>
<dbReference type="KEGG" id="bbes:BESB_010790"/>
<feature type="region of interest" description="Disordered" evidence="1">
    <location>
        <begin position="1"/>
        <end position="31"/>
    </location>
</feature>
<dbReference type="EMBL" id="NWUJ01000001">
    <property type="protein sequence ID" value="PFH38737.1"/>
    <property type="molecule type" value="Genomic_DNA"/>
</dbReference>
<dbReference type="SUPFAM" id="SSF47473">
    <property type="entry name" value="EF-hand"/>
    <property type="match status" value="1"/>
</dbReference>
<keyword evidence="2" id="KW-1133">Transmembrane helix</keyword>
<feature type="transmembrane region" description="Helical" evidence="2">
    <location>
        <begin position="1010"/>
        <end position="1030"/>
    </location>
</feature>
<feature type="compositionally biased region" description="Low complexity" evidence="1">
    <location>
        <begin position="511"/>
        <end position="520"/>
    </location>
</feature>
<feature type="transmembrane region" description="Helical" evidence="2">
    <location>
        <begin position="714"/>
        <end position="731"/>
    </location>
</feature>
<feature type="compositionally biased region" description="Basic and acidic residues" evidence="1">
    <location>
        <begin position="286"/>
        <end position="300"/>
    </location>
</feature>
<feature type="compositionally biased region" description="Basic and acidic residues" evidence="1">
    <location>
        <begin position="466"/>
        <end position="484"/>
    </location>
</feature>